<name>A0A1V2A805_9BACI</name>
<protein>
    <recommendedName>
        <fullName evidence="3">Spo0E family sporulation regulatory protein-aspartic acid phosphatase</fullName>
    </recommendedName>
</protein>
<proteinExistence type="predicted"/>
<comment type="caution">
    <text evidence="1">The sequence shown here is derived from an EMBL/GenBank/DDBJ whole genome shotgun (WGS) entry which is preliminary data.</text>
</comment>
<dbReference type="InterPro" id="IPR018540">
    <property type="entry name" value="Spo0E-like"/>
</dbReference>
<dbReference type="Pfam" id="PF09388">
    <property type="entry name" value="SpoOE-like"/>
    <property type="match status" value="1"/>
</dbReference>
<evidence type="ECO:0008006" key="3">
    <source>
        <dbReference type="Google" id="ProtNLM"/>
    </source>
</evidence>
<evidence type="ECO:0000313" key="1">
    <source>
        <dbReference type="EMBL" id="OMP66992.1"/>
    </source>
</evidence>
<dbReference type="OrthoDB" id="2973859at2"/>
<keyword evidence="2" id="KW-1185">Reference proteome</keyword>
<dbReference type="InterPro" id="IPR037208">
    <property type="entry name" value="Spo0E-like_sf"/>
</dbReference>
<dbReference type="AlphaFoldDB" id="A0A1V2A805"/>
<gene>
    <name evidence="1" type="ORF">BTO28_08325</name>
</gene>
<dbReference type="SUPFAM" id="SSF140500">
    <property type="entry name" value="BAS1536-like"/>
    <property type="match status" value="1"/>
</dbReference>
<dbReference type="EMBL" id="MSFI01000012">
    <property type="protein sequence ID" value="OMP66992.1"/>
    <property type="molecule type" value="Genomic_DNA"/>
</dbReference>
<dbReference type="Proteomes" id="UP000188613">
    <property type="component" value="Unassembled WGS sequence"/>
</dbReference>
<dbReference type="GO" id="GO:0046983">
    <property type="term" value="F:protein dimerization activity"/>
    <property type="evidence" value="ECO:0007669"/>
    <property type="project" value="InterPro"/>
</dbReference>
<dbReference type="RefSeq" id="WP_076765188.1">
    <property type="nucleotide sequence ID" value="NZ_MSFI01000012.1"/>
</dbReference>
<evidence type="ECO:0000313" key="2">
    <source>
        <dbReference type="Proteomes" id="UP000188613"/>
    </source>
</evidence>
<accession>A0A1V2A805</accession>
<sequence length="55" mass="6585">MNNHESFDELMVQIKTVRKLMITTGTMKGLDHIETLQHSQRLDKLMNQYQFQSKF</sequence>
<organism evidence="1 2">
    <name type="scientific">Domibacillus epiphyticus</name>
    <dbReference type="NCBI Taxonomy" id="1714355"/>
    <lineage>
        <taxon>Bacteria</taxon>
        <taxon>Bacillati</taxon>
        <taxon>Bacillota</taxon>
        <taxon>Bacilli</taxon>
        <taxon>Bacillales</taxon>
        <taxon>Bacillaceae</taxon>
        <taxon>Domibacillus</taxon>
    </lineage>
</organism>
<reference evidence="1 2" key="1">
    <citation type="submission" date="2016-12" db="EMBL/GenBank/DDBJ databases">
        <title>Domibacillus sp. SAB 38T whole genome sequencing.</title>
        <authorList>
            <person name="Verma A."/>
            <person name="Ojha A.K."/>
            <person name="Krishnamurthi S."/>
        </authorList>
    </citation>
    <scope>NUCLEOTIDE SEQUENCE [LARGE SCALE GENOMIC DNA]</scope>
    <source>
        <strain evidence="1 2">SAB 38</strain>
    </source>
</reference>
<dbReference type="GO" id="GO:0043937">
    <property type="term" value="P:regulation of sporulation"/>
    <property type="evidence" value="ECO:0007669"/>
    <property type="project" value="InterPro"/>
</dbReference>
<dbReference type="InterPro" id="IPR036638">
    <property type="entry name" value="HLH_DNA-bd_sf"/>
</dbReference>
<dbReference type="Gene3D" id="4.10.280.10">
    <property type="entry name" value="Helix-loop-helix DNA-binding domain"/>
    <property type="match status" value="1"/>
</dbReference>